<accession>A0A4Z2FNW1</accession>
<comment type="caution">
    <text evidence="2">The sequence shown here is derived from an EMBL/GenBank/DDBJ whole genome shotgun (WGS) entry which is preliminary data.</text>
</comment>
<name>A0A4Z2FNW1_9TELE</name>
<feature type="region of interest" description="Disordered" evidence="1">
    <location>
        <begin position="1"/>
        <end position="21"/>
    </location>
</feature>
<evidence type="ECO:0000313" key="3">
    <source>
        <dbReference type="Proteomes" id="UP000314294"/>
    </source>
</evidence>
<dbReference type="EMBL" id="SRLO01001026">
    <property type="protein sequence ID" value="TNN42595.1"/>
    <property type="molecule type" value="Genomic_DNA"/>
</dbReference>
<evidence type="ECO:0000313" key="2">
    <source>
        <dbReference type="EMBL" id="TNN42595.1"/>
    </source>
</evidence>
<sequence>MYTASHSRGGGERGAGGGVKRIPGEENLAIQQAAPLFAGSQAPGALLLLFLRGSVLSSAAARCSSCTAARCSSSGPAC</sequence>
<gene>
    <name evidence="2" type="ORF">EYF80_047217</name>
</gene>
<proteinExistence type="predicted"/>
<evidence type="ECO:0000256" key="1">
    <source>
        <dbReference type="SAM" id="MobiDB-lite"/>
    </source>
</evidence>
<dbReference type="Proteomes" id="UP000314294">
    <property type="component" value="Unassembled WGS sequence"/>
</dbReference>
<protein>
    <submittedName>
        <fullName evidence="2">Uncharacterized protein</fullName>
    </submittedName>
</protein>
<organism evidence="2 3">
    <name type="scientific">Liparis tanakae</name>
    <name type="common">Tanaka's snailfish</name>
    <dbReference type="NCBI Taxonomy" id="230148"/>
    <lineage>
        <taxon>Eukaryota</taxon>
        <taxon>Metazoa</taxon>
        <taxon>Chordata</taxon>
        <taxon>Craniata</taxon>
        <taxon>Vertebrata</taxon>
        <taxon>Euteleostomi</taxon>
        <taxon>Actinopterygii</taxon>
        <taxon>Neopterygii</taxon>
        <taxon>Teleostei</taxon>
        <taxon>Neoteleostei</taxon>
        <taxon>Acanthomorphata</taxon>
        <taxon>Eupercaria</taxon>
        <taxon>Perciformes</taxon>
        <taxon>Cottioidei</taxon>
        <taxon>Cottales</taxon>
        <taxon>Liparidae</taxon>
        <taxon>Liparis</taxon>
    </lineage>
</organism>
<keyword evidence="3" id="KW-1185">Reference proteome</keyword>
<dbReference type="AlphaFoldDB" id="A0A4Z2FNW1"/>
<reference evidence="2 3" key="1">
    <citation type="submission" date="2019-03" db="EMBL/GenBank/DDBJ databases">
        <title>First draft genome of Liparis tanakae, snailfish: a comprehensive survey of snailfish specific genes.</title>
        <authorList>
            <person name="Kim W."/>
            <person name="Song I."/>
            <person name="Jeong J.-H."/>
            <person name="Kim D."/>
            <person name="Kim S."/>
            <person name="Ryu S."/>
            <person name="Song J.Y."/>
            <person name="Lee S.K."/>
        </authorList>
    </citation>
    <scope>NUCLEOTIDE SEQUENCE [LARGE SCALE GENOMIC DNA]</scope>
    <source>
        <tissue evidence="2">Muscle</tissue>
    </source>
</reference>